<dbReference type="InterPro" id="IPR002843">
    <property type="entry name" value="ATPase_V0-cplx_csu/dsu"/>
</dbReference>
<name>A0ABR2GJQ7_9EUKA</name>
<dbReference type="InterPro" id="IPR044911">
    <property type="entry name" value="V-type_ATPase_csu/dsu_dom_3"/>
</dbReference>
<dbReference type="PANTHER" id="PTHR11028">
    <property type="entry name" value="VACUOLAR ATP SYNTHASE SUBUNIT AC39"/>
    <property type="match status" value="1"/>
</dbReference>
<sequence>MDTLHYNMRFGYVDSVVRAHFTDFLTESDYVQLKQSETLEDLRLHLGNAGFQDFLQNDAGAATPAIIYERCMQRMVQRFSDVEVMAQDELKTFFQWIRIPYMIDNVVLLILGVTKHRDVKDLIDRCHPLGLFDGIKSLALDSSSSEELYHTVLVDTPLGPLFQKCFSKSSLNEAGIEFMRLKLYREYFDGFYEFCKNLGNETATQMCEILEFEADRRSIVITLNSMQTHMIADEKESLYPRIGKLYPHATHLLSRAQTEADVARILDSYEVYRGLWAQTTQTKSIEDVFYERIAQMHVESFSIFFQFGVFYAWTHLMDQEVRNIQWIAECIHQGKRDKADSYIRIRP</sequence>
<dbReference type="InterPro" id="IPR016727">
    <property type="entry name" value="ATPase_V0-cplx_dsu"/>
</dbReference>
<dbReference type="Pfam" id="PF01992">
    <property type="entry name" value="vATP-synt_AC39"/>
    <property type="match status" value="1"/>
</dbReference>
<dbReference type="PIRSF" id="PIRSF018497">
    <property type="entry name" value="V-ATP_synth_D"/>
    <property type="match status" value="1"/>
</dbReference>
<evidence type="ECO:0000256" key="3">
    <source>
        <dbReference type="ARBA" id="ARBA00022781"/>
    </source>
</evidence>
<keyword evidence="4 5" id="KW-0406">Ion transport</keyword>
<reference evidence="6 8" key="1">
    <citation type="submission" date="2024-04" db="EMBL/GenBank/DDBJ databases">
        <title>Tritrichomonas musculus Genome.</title>
        <authorList>
            <person name="Alves-Ferreira E."/>
            <person name="Grigg M."/>
            <person name="Lorenzi H."/>
            <person name="Galac M."/>
        </authorList>
    </citation>
    <scope>NUCLEOTIDE SEQUENCE [LARGE SCALE GENOMIC DNA]</scope>
    <source>
        <strain evidence="6 8">EAF2021</strain>
    </source>
</reference>
<evidence type="ECO:0000313" key="8">
    <source>
        <dbReference type="Proteomes" id="UP001470230"/>
    </source>
</evidence>
<keyword evidence="8" id="KW-1185">Reference proteome</keyword>
<dbReference type="Gene3D" id="1.20.1690.10">
    <property type="entry name" value="V-type ATP synthase subunit C domain"/>
    <property type="match status" value="2"/>
</dbReference>
<organism evidence="6 8">
    <name type="scientific">Tritrichomonas musculus</name>
    <dbReference type="NCBI Taxonomy" id="1915356"/>
    <lineage>
        <taxon>Eukaryota</taxon>
        <taxon>Metamonada</taxon>
        <taxon>Parabasalia</taxon>
        <taxon>Tritrichomonadida</taxon>
        <taxon>Tritrichomonadidae</taxon>
        <taxon>Tritrichomonas</taxon>
    </lineage>
</organism>
<proteinExistence type="inferred from homology"/>
<evidence type="ECO:0000313" key="6">
    <source>
        <dbReference type="EMBL" id="KAK8834158.1"/>
    </source>
</evidence>
<dbReference type="EMBL" id="JAPFFF010000484">
    <property type="protein sequence ID" value="KAK8834158.1"/>
    <property type="molecule type" value="Genomic_DNA"/>
</dbReference>
<dbReference type="SUPFAM" id="SSF103486">
    <property type="entry name" value="V-type ATP synthase subunit C"/>
    <property type="match status" value="1"/>
</dbReference>
<dbReference type="InterPro" id="IPR035067">
    <property type="entry name" value="V-type_ATPase_csu/dsu"/>
</dbReference>
<dbReference type="EMBL" id="JAPFFF010000006">
    <property type="protein sequence ID" value="KAK8888290.1"/>
    <property type="molecule type" value="Genomic_DNA"/>
</dbReference>
<evidence type="ECO:0000256" key="1">
    <source>
        <dbReference type="ARBA" id="ARBA00006709"/>
    </source>
</evidence>
<dbReference type="InterPro" id="IPR036079">
    <property type="entry name" value="ATPase_csu/dsu_sf"/>
</dbReference>
<keyword evidence="2 5" id="KW-0813">Transport</keyword>
<comment type="function">
    <text evidence="5">Subunit of the V0 complex of vacuolar(H+)-ATPase (V-ATPase), a multisubunit enzyme composed of a peripheral complex (V1) that hydrolyzes ATP and a membrane integral complex (V0) that translocates protons. V-ATPase is responsible for acidifying and maintaining the pH of intracellular compartments and in some cell types, is targeted to the plasma membrane, where it is responsible for acidifying the extracellular environment.</text>
</comment>
<comment type="similarity">
    <text evidence="1 5">Belongs to the V-ATPase V0D/AC39 subunit family.</text>
</comment>
<dbReference type="Gene3D" id="1.10.132.50">
    <property type="entry name" value="ATP synthase (C/AC39) subunit, domain 3"/>
    <property type="match status" value="1"/>
</dbReference>
<accession>A0ABR2GJQ7</accession>
<comment type="caution">
    <text evidence="6">The sequence shown here is derived from an EMBL/GenBank/DDBJ whole genome shotgun (WGS) entry which is preliminary data.</text>
</comment>
<evidence type="ECO:0000313" key="7">
    <source>
        <dbReference type="EMBL" id="KAK8888290.1"/>
    </source>
</evidence>
<protein>
    <recommendedName>
        <fullName evidence="5">V-type proton ATPase subunit</fullName>
    </recommendedName>
</protein>
<keyword evidence="3 5" id="KW-0375">Hydrogen ion transport</keyword>
<evidence type="ECO:0000256" key="4">
    <source>
        <dbReference type="ARBA" id="ARBA00023065"/>
    </source>
</evidence>
<gene>
    <name evidence="6" type="ORF">M9Y10_033254</name>
    <name evidence="7" type="ORF">M9Y10_039356</name>
</gene>
<evidence type="ECO:0000256" key="5">
    <source>
        <dbReference type="PIRNR" id="PIRNR018497"/>
    </source>
</evidence>
<comment type="subunit">
    <text evidence="5">V-ATPase is a heteromultimeric enzyme made up of two complexes: the ATP-hydrolytic V1 complex and the proton translocation V0 complex.</text>
</comment>
<dbReference type="Proteomes" id="UP001470230">
    <property type="component" value="Unassembled WGS sequence"/>
</dbReference>
<evidence type="ECO:0000256" key="2">
    <source>
        <dbReference type="ARBA" id="ARBA00022448"/>
    </source>
</evidence>